<dbReference type="PROSITE" id="PS00092">
    <property type="entry name" value="N6_MTASE"/>
    <property type="match status" value="1"/>
</dbReference>
<dbReference type="GO" id="GO:0003676">
    <property type="term" value="F:nucleic acid binding"/>
    <property type="evidence" value="ECO:0007669"/>
    <property type="project" value="InterPro"/>
</dbReference>
<dbReference type="InterPro" id="IPR007757">
    <property type="entry name" value="MT-A70-like"/>
</dbReference>
<proteinExistence type="inferred from homology"/>
<evidence type="ECO:0000313" key="2">
    <source>
        <dbReference type="EMBL" id="SCM71695.1"/>
    </source>
</evidence>
<evidence type="ECO:0000256" key="1">
    <source>
        <dbReference type="PROSITE-ProRule" id="PRU00489"/>
    </source>
</evidence>
<dbReference type="RefSeq" id="WP_288199110.1">
    <property type="nucleotide sequence ID" value="NZ_LT608334.1"/>
</dbReference>
<dbReference type="AlphaFoldDB" id="A0A212L2C9"/>
<dbReference type="Pfam" id="PF05063">
    <property type="entry name" value="MT-A70"/>
    <property type="match status" value="1"/>
</dbReference>
<gene>
    <name evidence="2" type="ORF">KL86PLE_100310</name>
</gene>
<dbReference type="EMBL" id="FMJD01000002">
    <property type="protein sequence ID" value="SCM71695.1"/>
    <property type="molecule type" value="Genomic_DNA"/>
</dbReference>
<dbReference type="PANTHER" id="PTHR12829:SF4">
    <property type="entry name" value="N(6)-ADENINE-SPECIFIC METHYLTRANSFERASE METTL4"/>
    <property type="match status" value="1"/>
</dbReference>
<name>A0A212L2C9_9HYPH</name>
<comment type="similarity">
    <text evidence="1">Belongs to the MT-A70-like family.</text>
</comment>
<protein>
    <submittedName>
        <fullName evidence="2">MT-A70 family protein</fullName>
    </submittedName>
</protein>
<dbReference type="GO" id="GO:0008168">
    <property type="term" value="F:methyltransferase activity"/>
    <property type="evidence" value="ECO:0007669"/>
    <property type="project" value="InterPro"/>
</dbReference>
<dbReference type="PROSITE" id="PS51143">
    <property type="entry name" value="MT_A70"/>
    <property type="match status" value="1"/>
</dbReference>
<reference evidence="2" key="1">
    <citation type="submission" date="2016-08" db="EMBL/GenBank/DDBJ databases">
        <authorList>
            <person name="Seilhamer J.J."/>
        </authorList>
    </citation>
    <scope>NUCLEOTIDE SEQUENCE</scope>
    <source>
        <strain evidence="2">86</strain>
    </source>
</reference>
<dbReference type="PANTHER" id="PTHR12829">
    <property type="entry name" value="N6-ADENOSINE-METHYLTRANSFERASE"/>
    <property type="match status" value="1"/>
</dbReference>
<organism evidence="2">
    <name type="scientific">uncultured Pleomorphomonas sp</name>
    <dbReference type="NCBI Taxonomy" id="442121"/>
    <lineage>
        <taxon>Bacteria</taxon>
        <taxon>Pseudomonadati</taxon>
        <taxon>Pseudomonadota</taxon>
        <taxon>Alphaproteobacteria</taxon>
        <taxon>Hyphomicrobiales</taxon>
        <taxon>Pleomorphomonadaceae</taxon>
        <taxon>Pleomorphomonas</taxon>
        <taxon>environmental samples</taxon>
    </lineage>
</organism>
<sequence length="197" mass="22605">MSRWPFGDLQPASYRVIYADPPWKFSAGGRRNPSTHYPTMTIKEIAALPVGQLAHPEGSRVLMWATAPILLLPFGPREVLQSWGFRYSTARVWRKLWPREDGMFEYLDSQARGTGFEATGDWEILIIGKRGRCESLKGRVPRGLVSARRREHSRKPDVFRDEIKRLLQGPRCELFARQQNEGWDCWGNETGKFGEAA</sequence>
<dbReference type="GO" id="GO:0032259">
    <property type="term" value="P:methylation"/>
    <property type="evidence" value="ECO:0007669"/>
    <property type="project" value="InterPro"/>
</dbReference>
<accession>A0A212L2C9</accession>
<dbReference type="InterPro" id="IPR002052">
    <property type="entry name" value="DNA_methylase_N6_adenine_CS"/>
</dbReference>